<dbReference type="InterPro" id="IPR016292">
    <property type="entry name" value="Epoxide_hydrolase"/>
</dbReference>
<dbReference type="EMBL" id="JRUQ01000039">
    <property type="protein sequence ID" value="KGT92899.1"/>
    <property type="molecule type" value="Genomic_DNA"/>
</dbReference>
<feature type="active site" description="Nucleophile" evidence="4">
    <location>
        <position position="178"/>
    </location>
</feature>
<sequence>MAAEKFSIHFPQEQLDDLSRRLEQIRWPQQPTDTGWERGTQRDALQALIEYWKNEFDWRRQEAELNRVAHYRCTINGTAIHFIHERGKGPSPLPLILTHGWPDSFLRYQEIIPLLTDPARFGGSPEDAFDVIIPSVPGFGLSAIPAGNGVNNAVVAEIWHQLMTRELGYNRFAAAGGDIGSGVTRYLAQQHPENVTGIHLTDIGILRELMAVDDSSSLTEEERQYGQLARAWIGQEGGYMSLQATRPWTLAYALNDSPVGLASWIMEKFRNWSDCNGNLLSRFNYDQVLTNIMLYWLTGTAGSAANMYYDNAHSLPPIGQIHVPVGVACFPADILLPPRSWASKKLNITRWSKLPRGGHFTAMEEPELYAEDVRAFFRSLRAR</sequence>
<evidence type="ECO:0000313" key="6">
    <source>
        <dbReference type="EMBL" id="KGT92899.1"/>
    </source>
</evidence>
<dbReference type="Gene3D" id="3.40.50.1820">
    <property type="entry name" value="alpha/beta hydrolase"/>
    <property type="match status" value="1"/>
</dbReference>
<dbReference type="PIRSF" id="PIRSF001112">
    <property type="entry name" value="Epoxide_hydrolase"/>
    <property type="match status" value="1"/>
</dbReference>
<comment type="similarity">
    <text evidence="1">Belongs to the peptidase S33 family.</text>
</comment>
<evidence type="ECO:0000256" key="4">
    <source>
        <dbReference type="PIRSR" id="PIRSR001112-1"/>
    </source>
</evidence>
<dbReference type="GO" id="GO:0004301">
    <property type="term" value="F:epoxide hydrolase activity"/>
    <property type="evidence" value="ECO:0007669"/>
    <property type="project" value="TreeGrafter"/>
</dbReference>
<dbReference type="eggNOG" id="COG0596">
    <property type="taxonomic scope" value="Bacteria"/>
</dbReference>
<dbReference type="STRING" id="371042.NG99_13275"/>
<keyword evidence="2" id="KW-0058">Aromatic hydrocarbons catabolism</keyword>
<reference evidence="6 7" key="1">
    <citation type="submission" date="2014-10" db="EMBL/GenBank/DDBJ databases">
        <title>Genome sequence of Erwinia typographi M043b.</title>
        <authorList>
            <person name="Chan K.-G."/>
            <person name="Tan W.-S."/>
        </authorList>
    </citation>
    <scope>NUCLEOTIDE SEQUENCE [LARGE SCALE GENOMIC DNA]</scope>
    <source>
        <strain evidence="6 7">M043b</strain>
    </source>
</reference>
<organism evidence="6 7">
    <name type="scientific">Erwinia typographi</name>
    <dbReference type="NCBI Taxonomy" id="371042"/>
    <lineage>
        <taxon>Bacteria</taxon>
        <taxon>Pseudomonadati</taxon>
        <taxon>Pseudomonadota</taxon>
        <taxon>Gammaproteobacteria</taxon>
        <taxon>Enterobacterales</taxon>
        <taxon>Erwiniaceae</taxon>
        <taxon>Erwinia</taxon>
    </lineage>
</organism>
<dbReference type="SUPFAM" id="SSF53474">
    <property type="entry name" value="alpha/beta-Hydrolases"/>
    <property type="match status" value="1"/>
</dbReference>
<evidence type="ECO:0000256" key="1">
    <source>
        <dbReference type="ARBA" id="ARBA00010088"/>
    </source>
</evidence>
<dbReference type="PANTHER" id="PTHR21661:SF35">
    <property type="entry name" value="EPOXIDE HYDROLASE"/>
    <property type="match status" value="1"/>
</dbReference>
<keyword evidence="7" id="KW-1185">Reference proteome</keyword>
<dbReference type="GO" id="GO:0097176">
    <property type="term" value="P:epoxide metabolic process"/>
    <property type="evidence" value="ECO:0007669"/>
    <property type="project" value="TreeGrafter"/>
</dbReference>
<comment type="caution">
    <text evidence="6">The sequence shown here is derived from an EMBL/GenBank/DDBJ whole genome shotgun (WGS) entry which is preliminary data.</text>
</comment>
<proteinExistence type="inferred from homology"/>
<evidence type="ECO:0000313" key="7">
    <source>
        <dbReference type="Proteomes" id="UP000030351"/>
    </source>
</evidence>
<keyword evidence="3" id="KW-0378">Hydrolase</keyword>
<protein>
    <submittedName>
        <fullName evidence="6">Multidrug MFS transporter</fullName>
    </submittedName>
</protein>
<gene>
    <name evidence="6" type="ORF">NG99_13275</name>
</gene>
<dbReference type="Pfam" id="PF06441">
    <property type="entry name" value="EHN"/>
    <property type="match status" value="1"/>
</dbReference>
<accession>A0A0A3Z552</accession>
<evidence type="ECO:0000256" key="3">
    <source>
        <dbReference type="ARBA" id="ARBA00022801"/>
    </source>
</evidence>
<dbReference type="PANTHER" id="PTHR21661">
    <property type="entry name" value="EPOXIDE HYDROLASE 1-RELATED"/>
    <property type="match status" value="1"/>
</dbReference>
<dbReference type="InterPro" id="IPR010497">
    <property type="entry name" value="Epoxide_hydro_N"/>
</dbReference>
<dbReference type="InterPro" id="IPR000639">
    <property type="entry name" value="Epox_hydrolase-like"/>
</dbReference>
<dbReference type="InterPro" id="IPR029058">
    <property type="entry name" value="AB_hydrolase_fold"/>
</dbReference>
<dbReference type="PRINTS" id="PR00412">
    <property type="entry name" value="EPOXHYDRLASE"/>
</dbReference>
<dbReference type="OrthoDB" id="9780765at2"/>
<evidence type="ECO:0000256" key="2">
    <source>
        <dbReference type="ARBA" id="ARBA00022797"/>
    </source>
</evidence>
<feature type="active site" description="Proton acceptor" evidence="4">
    <location>
        <position position="359"/>
    </location>
</feature>
<name>A0A0A3Z552_9GAMM</name>
<dbReference type="RefSeq" id="WP_034893463.1">
    <property type="nucleotide sequence ID" value="NZ_JRUQ01000039.1"/>
</dbReference>
<dbReference type="AlphaFoldDB" id="A0A0A3Z552"/>
<feature type="active site" description="Proton donor" evidence="4">
    <location>
        <position position="308"/>
    </location>
</feature>
<evidence type="ECO:0000259" key="5">
    <source>
        <dbReference type="Pfam" id="PF06441"/>
    </source>
</evidence>
<feature type="domain" description="Epoxide hydrolase N-terminal" evidence="5">
    <location>
        <begin position="4"/>
        <end position="107"/>
    </location>
</feature>
<dbReference type="Proteomes" id="UP000030351">
    <property type="component" value="Unassembled WGS sequence"/>
</dbReference>